<sequence>MATGSKAKSKVAKHQGDYIIPIMGPTGAGKSSFINLLFGGGEERVKVGHSLNSCTIDLQSIEIPQDAIQHHLPAWRTISSNPSKPAKLIIVDTPGFDDTSADDSEILKRVADWLAKSYGSGAKLAGVIYLQDICQRRVTGATKRNFEVFDKLCGKDACKSVVLGTTQWMRVPPNDYEMAGKREQELKENFWKEMIRKGSTMQRVDDKATGASPWDLLEAVLLKGESPLLQIQSELMDLHKSLPQTEAAKALRGRIDELIKSLKNAGASKEEIRALVREVQALKEKTFLDRLLFWRN</sequence>
<dbReference type="AlphaFoldDB" id="A0A8H5BG45"/>
<dbReference type="Pfam" id="PF01926">
    <property type="entry name" value="MMR_HSR1"/>
    <property type="match status" value="1"/>
</dbReference>
<proteinExistence type="predicted"/>
<dbReference type="SUPFAM" id="SSF52540">
    <property type="entry name" value="P-loop containing nucleoside triphosphate hydrolases"/>
    <property type="match status" value="1"/>
</dbReference>
<evidence type="ECO:0000313" key="2">
    <source>
        <dbReference type="EMBL" id="KAF5322729.1"/>
    </source>
</evidence>
<organism evidence="2 3">
    <name type="scientific">Psilocybe cf. subviscida</name>
    <dbReference type="NCBI Taxonomy" id="2480587"/>
    <lineage>
        <taxon>Eukaryota</taxon>
        <taxon>Fungi</taxon>
        <taxon>Dikarya</taxon>
        <taxon>Basidiomycota</taxon>
        <taxon>Agaricomycotina</taxon>
        <taxon>Agaricomycetes</taxon>
        <taxon>Agaricomycetidae</taxon>
        <taxon>Agaricales</taxon>
        <taxon>Agaricineae</taxon>
        <taxon>Strophariaceae</taxon>
        <taxon>Psilocybe</taxon>
    </lineage>
</organism>
<keyword evidence="3" id="KW-1185">Reference proteome</keyword>
<reference evidence="2 3" key="1">
    <citation type="journal article" date="2020" name="ISME J.">
        <title>Uncovering the hidden diversity of litter-decomposition mechanisms in mushroom-forming fungi.</title>
        <authorList>
            <person name="Floudas D."/>
            <person name="Bentzer J."/>
            <person name="Ahren D."/>
            <person name="Johansson T."/>
            <person name="Persson P."/>
            <person name="Tunlid A."/>
        </authorList>
    </citation>
    <scope>NUCLEOTIDE SEQUENCE [LARGE SCALE GENOMIC DNA]</scope>
    <source>
        <strain evidence="2 3">CBS 101986</strain>
    </source>
</reference>
<dbReference type="InterPro" id="IPR006073">
    <property type="entry name" value="GTP-bd"/>
</dbReference>
<name>A0A8H5BG45_9AGAR</name>
<dbReference type="Gene3D" id="3.40.50.300">
    <property type="entry name" value="P-loop containing nucleotide triphosphate hydrolases"/>
    <property type="match status" value="1"/>
</dbReference>
<gene>
    <name evidence="2" type="ORF">D9619_000413</name>
</gene>
<dbReference type="CDD" id="cd00882">
    <property type="entry name" value="Ras_like_GTPase"/>
    <property type="match status" value="1"/>
</dbReference>
<protein>
    <recommendedName>
        <fullName evidence="1">G domain-containing protein</fullName>
    </recommendedName>
</protein>
<accession>A0A8H5BG45</accession>
<feature type="domain" description="G" evidence="1">
    <location>
        <begin position="22"/>
        <end position="106"/>
    </location>
</feature>
<dbReference type="Proteomes" id="UP000567179">
    <property type="component" value="Unassembled WGS sequence"/>
</dbReference>
<dbReference type="GO" id="GO:0005525">
    <property type="term" value="F:GTP binding"/>
    <property type="evidence" value="ECO:0007669"/>
    <property type="project" value="InterPro"/>
</dbReference>
<dbReference type="OrthoDB" id="8954335at2759"/>
<evidence type="ECO:0000259" key="1">
    <source>
        <dbReference type="Pfam" id="PF01926"/>
    </source>
</evidence>
<comment type="caution">
    <text evidence="2">The sequence shown here is derived from an EMBL/GenBank/DDBJ whole genome shotgun (WGS) entry which is preliminary data.</text>
</comment>
<dbReference type="EMBL" id="JAACJJ010000028">
    <property type="protein sequence ID" value="KAF5322729.1"/>
    <property type="molecule type" value="Genomic_DNA"/>
</dbReference>
<evidence type="ECO:0000313" key="3">
    <source>
        <dbReference type="Proteomes" id="UP000567179"/>
    </source>
</evidence>
<dbReference type="InterPro" id="IPR027417">
    <property type="entry name" value="P-loop_NTPase"/>
</dbReference>